<dbReference type="InterPro" id="IPR030868">
    <property type="entry name" value="MqnA"/>
</dbReference>
<dbReference type="OrthoDB" id="9810112at2"/>
<comment type="catalytic activity">
    <reaction evidence="4">
        <text>chorismate = 3-[(1-carboxyvinyl)-oxy]benzoate + H2O</text>
        <dbReference type="Rhea" id="RHEA:40051"/>
        <dbReference type="ChEBI" id="CHEBI:15377"/>
        <dbReference type="ChEBI" id="CHEBI:29748"/>
        <dbReference type="ChEBI" id="CHEBI:76981"/>
        <dbReference type="EC" id="4.2.1.151"/>
    </reaction>
</comment>
<evidence type="ECO:0000256" key="2">
    <source>
        <dbReference type="ARBA" id="ARBA00022428"/>
    </source>
</evidence>
<comment type="pathway">
    <text evidence="1 4">Quinol/quinone metabolism; menaquinone biosynthesis.</text>
</comment>
<dbReference type="GO" id="GO:0009234">
    <property type="term" value="P:menaquinone biosynthetic process"/>
    <property type="evidence" value="ECO:0007669"/>
    <property type="project" value="UniProtKB-UniRule"/>
</dbReference>
<dbReference type="PANTHER" id="PTHR37690">
    <property type="entry name" value="CHORISMATE DEHYDRATASE"/>
    <property type="match status" value="1"/>
</dbReference>
<comment type="similarity">
    <text evidence="4">Belongs to the MqnA/MqnD family. MqnA subfamily.</text>
</comment>
<comment type="caution">
    <text evidence="6">The sequence shown here is derived from an EMBL/GenBank/DDBJ whole genome shotgun (WGS) entry which is preliminary data.</text>
</comment>
<evidence type="ECO:0000313" key="5">
    <source>
        <dbReference type="EMBL" id="MBS4240247.1"/>
    </source>
</evidence>
<keyword evidence="8" id="KW-1185">Reference proteome</keyword>
<dbReference type="Pfam" id="PF02621">
    <property type="entry name" value="VitK2_biosynth"/>
    <property type="match status" value="2"/>
</dbReference>
<dbReference type="PANTHER" id="PTHR37690:SF1">
    <property type="entry name" value="CHORISMATE DEHYDRATASE"/>
    <property type="match status" value="1"/>
</dbReference>
<name>A0A2G4R521_9BACT</name>
<reference evidence="7" key="2">
    <citation type="submission" date="2015-06" db="EMBL/GenBank/DDBJ databases">
        <authorList>
            <person name="Parisi A."/>
            <person name="Chiara M."/>
            <person name="Florio D."/>
            <person name="Miccolupo A."/>
            <person name="Manzari C."/>
            <person name="Mion D."/>
            <person name="Caruso M."/>
            <person name="D'erchia A.M."/>
            <person name="Zanoni R."/>
        </authorList>
    </citation>
    <scope>NUCLEOTIDE SEQUENCE [LARGE SCALE GENOMIC DNA]</scope>
    <source>
        <strain evidence="7">73/13</strain>
    </source>
</reference>
<keyword evidence="2 4" id="KW-0474">Menaquinone biosynthesis</keyword>
<protein>
    <recommendedName>
        <fullName evidence="4">Chorismate dehydratase</fullName>
        <ecNumber evidence="4">4.2.1.151</ecNumber>
    </recommendedName>
    <alternativeName>
        <fullName evidence="4">Menaquinone biosynthetic enzyme MqnA</fullName>
    </alternativeName>
</protein>
<dbReference type="Proteomes" id="UP000237472">
    <property type="component" value="Unassembled WGS sequence"/>
</dbReference>
<dbReference type="Gene3D" id="3.40.190.10">
    <property type="entry name" value="Periplasmic binding protein-like II"/>
    <property type="match status" value="2"/>
</dbReference>
<evidence type="ECO:0000313" key="6">
    <source>
        <dbReference type="EMBL" id="PHY91607.1"/>
    </source>
</evidence>
<evidence type="ECO:0000256" key="3">
    <source>
        <dbReference type="ARBA" id="ARBA00023239"/>
    </source>
</evidence>
<proteinExistence type="inferred from homology"/>
<dbReference type="AlphaFoldDB" id="A0A2G4R521"/>
<dbReference type="SUPFAM" id="SSF53850">
    <property type="entry name" value="Periplasmic binding protein-like II"/>
    <property type="match status" value="1"/>
</dbReference>
<dbReference type="HAMAP" id="MF_00995">
    <property type="entry name" value="MqnA"/>
    <property type="match status" value="1"/>
</dbReference>
<dbReference type="EMBL" id="LDWY01000026">
    <property type="protein sequence ID" value="PHY91607.1"/>
    <property type="molecule type" value="Genomic_DNA"/>
</dbReference>
<reference evidence="6" key="1">
    <citation type="submission" date="2015-06" db="EMBL/GenBank/DDBJ databases">
        <authorList>
            <person name="Hoefler B.C."/>
            <person name="Straight P.D."/>
        </authorList>
    </citation>
    <scope>NUCLEOTIDE SEQUENCE [LARGE SCALE GENOMIC DNA]</scope>
    <source>
        <strain evidence="6">73/13</strain>
    </source>
</reference>
<dbReference type="Proteomes" id="UP000811399">
    <property type="component" value="Unassembled WGS sequence"/>
</dbReference>
<dbReference type="EC" id="4.2.1.151" evidence="4"/>
<gene>
    <name evidence="4" type="primary">mqnA</name>
    <name evidence="6" type="ORF">AA994_02320</name>
    <name evidence="5" type="ORF">CVU5213_00610</name>
</gene>
<dbReference type="InterPro" id="IPR003773">
    <property type="entry name" value="Menaquinone_biosynth"/>
</dbReference>
<sequence length="225" mass="26075">MIFGKIDYINLLPLHIYLKKYPLPSGIKASFERKKGVPSKLNHALYKGKIDAALISSVESVKKKYHNLDLGICANKRVLSVLVEKKTANQKDSSSASSNALASILKQKGRVIIGDRALKLYLERPNSFIDLCELWYEKTNLPFVFARFSCTKHKTIYKKIFLPFAKSKIKIPNYILENYAKTREIDKKDILFYLEKVIYYKLERKEKRALAQFAKAVRFQNKFKT</sequence>
<reference evidence="5 8" key="4">
    <citation type="journal article" date="2021" name="Syst. Appl. Microbiol.">
        <title>nCampylobacter vulpis sp. nov. isolated from wild red foxes.</title>
        <authorList>
            <person name="Parisi A."/>
            <person name="Chiara M."/>
            <person name="Caffara M."/>
            <person name="Mion D."/>
            <person name="Miller W.G."/>
            <person name="Caruso M."/>
            <person name="Manzari C."/>
            <person name="Florio D."/>
            <person name="Capozzi L."/>
            <person name="D'Erchia A.M."/>
            <person name="Manzulli V."/>
            <person name="Zanoni R.G."/>
        </authorList>
    </citation>
    <scope>NUCLEOTIDE SEQUENCE [LARGE SCALE GENOMIC DNA]</scope>
    <source>
        <strain evidence="5 8">52/13</strain>
    </source>
</reference>
<reference evidence="5" key="3">
    <citation type="submission" date="2019-07" db="EMBL/GenBank/DDBJ databases">
        <authorList>
            <person name="Miller W.G."/>
        </authorList>
    </citation>
    <scope>NUCLEOTIDE SEQUENCE</scope>
    <source>
        <strain evidence="5">52/13</strain>
    </source>
</reference>
<comment type="function">
    <text evidence="4">Catalyzes the dehydration of chorismate into 3-[(1-carboxyvinyl)oxy]benzoate, a step in the biosynthesis of menaquinone (MK, vitamin K2).</text>
</comment>
<keyword evidence="3 4" id="KW-0456">Lyase</keyword>
<organism evidence="6 7">
    <name type="scientific">Campylobacter vulpis</name>
    <dbReference type="NCBI Taxonomy" id="1655500"/>
    <lineage>
        <taxon>Bacteria</taxon>
        <taxon>Pseudomonadati</taxon>
        <taxon>Campylobacterota</taxon>
        <taxon>Epsilonproteobacteria</taxon>
        <taxon>Campylobacterales</taxon>
        <taxon>Campylobacteraceae</taxon>
        <taxon>Campylobacter</taxon>
    </lineage>
</organism>
<evidence type="ECO:0000256" key="4">
    <source>
        <dbReference type="HAMAP-Rule" id="MF_00995"/>
    </source>
</evidence>
<dbReference type="UniPathway" id="UPA00079"/>
<evidence type="ECO:0000256" key="1">
    <source>
        <dbReference type="ARBA" id="ARBA00004863"/>
    </source>
</evidence>
<dbReference type="EMBL" id="VJYU01000001">
    <property type="protein sequence ID" value="MBS4240247.1"/>
    <property type="molecule type" value="Genomic_DNA"/>
</dbReference>
<evidence type="ECO:0000313" key="7">
    <source>
        <dbReference type="Proteomes" id="UP000237472"/>
    </source>
</evidence>
<dbReference type="GeneID" id="77267125"/>
<dbReference type="GO" id="GO:0016836">
    <property type="term" value="F:hydro-lyase activity"/>
    <property type="evidence" value="ECO:0007669"/>
    <property type="project" value="UniProtKB-UniRule"/>
</dbReference>
<accession>A0A2G4R521</accession>
<dbReference type="RefSeq" id="WP_099461152.1">
    <property type="nucleotide sequence ID" value="NZ_CP041617.1"/>
</dbReference>
<evidence type="ECO:0000313" key="8">
    <source>
        <dbReference type="Proteomes" id="UP000811399"/>
    </source>
</evidence>